<evidence type="ECO:0000256" key="1">
    <source>
        <dbReference type="ARBA" id="ARBA00004370"/>
    </source>
</evidence>
<dbReference type="STRING" id="1230383.A0A1M8A8N8"/>
<evidence type="ECO:0000256" key="4">
    <source>
        <dbReference type="ARBA" id="ARBA00023136"/>
    </source>
</evidence>
<feature type="transmembrane region" description="Helical" evidence="5">
    <location>
        <begin position="168"/>
        <end position="188"/>
    </location>
</feature>
<comment type="subcellular location">
    <subcellularLocation>
        <location evidence="1">Membrane</location>
    </subcellularLocation>
</comment>
<dbReference type="InterPro" id="IPR050307">
    <property type="entry name" value="Sterol_Desaturase_Related"/>
</dbReference>
<feature type="domain" description="Fatty acid hydroxylase" evidence="6">
    <location>
        <begin position="176"/>
        <end position="316"/>
    </location>
</feature>
<keyword evidence="3 5" id="KW-1133">Transmembrane helix</keyword>
<evidence type="ECO:0000313" key="8">
    <source>
        <dbReference type="Proteomes" id="UP000186303"/>
    </source>
</evidence>
<dbReference type="GO" id="GO:0005506">
    <property type="term" value="F:iron ion binding"/>
    <property type="evidence" value="ECO:0007669"/>
    <property type="project" value="InterPro"/>
</dbReference>
<feature type="transmembrane region" description="Helical" evidence="5">
    <location>
        <begin position="85"/>
        <end position="107"/>
    </location>
</feature>
<dbReference type="PANTHER" id="PTHR11863">
    <property type="entry name" value="STEROL DESATURASE"/>
    <property type="match status" value="1"/>
</dbReference>
<sequence length="335" mass="39421">MTERGGSGPGPKADHWRFKPRSELDWVQRLLVARVAFLPHPDVYAIPKSKGKAPVMLEWHQSLVCLPFIILPSLFRYILMTFTGWTLPAPMLFLLHGVHSSFFLRLFQRRVRKTIMTYGYLDSAAERDSVSESMTTKLFYEILTGTLVRPLLVFLLSYDRQALPVFSLWIPLQIGIFTIIVDFLYYWVHRMTHELDQLWAFHKKHHTTRHPSPFLLAYADQVQEMFDAIGSPIFAYLLYPLPFDTLYIWSLAFVATEIIGHSGVRVYYTGLLTSFWLRPFHCDIIVEDHDIHHRYGWRKSFNYGKQSLLWDRIFGTEGDRLELQQQNVDWQHPAW</sequence>
<accession>A0A1M8A8N8</accession>
<dbReference type="OrthoDB" id="6354873at2759"/>
<keyword evidence="4 5" id="KW-0472">Membrane</keyword>
<dbReference type="GO" id="GO:0016020">
    <property type="term" value="C:membrane"/>
    <property type="evidence" value="ECO:0007669"/>
    <property type="project" value="UniProtKB-SubCell"/>
</dbReference>
<dbReference type="VEuPathDB" id="FungiDB:MSYG_3160"/>
<dbReference type="GO" id="GO:0008610">
    <property type="term" value="P:lipid biosynthetic process"/>
    <property type="evidence" value="ECO:0007669"/>
    <property type="project" value="InterPro"/>
</dbReference>
<protein>
    <submittedName>
        <fullName evidence="7">Similar to S.cerevisiae protein ERG25 (C-4 methyl sterol oxidase)</fullName>
    </submittedName>
</protein>
<keyword evidence="8" id="KW-1185">Reference proteome</keyword>
<organism evidence="7 8">
    <name type="scientific">Malassezia sympodialis (strain ATCC 42132)</name>
    <name type="common">Atopic eczema-associated yeast</name>
    <dbReference type="NCBI Taxonomy" id="1230383"/>
    <lineage>
        <taxon>Eukaryota</taxon>
        <taxon>Fungi</taxon>
        <taxon>Dikarya</taxon>
        <taxon>Basidiomycota</taxon>
        <taxon>Ustilaginomycotina</taxon>
        <taxon>Malasseziomycetes</taxon>
        <taxon>Malasseziales</taxon>
        <taxon>Malasseziaceae</taxon>
        <taxon>Malassezia</taxon>
    </lineage>
</organism>
<evidence type="ECO:0000256" key="5">
    <source>
        <dbReference type="SAM" id="Phobius"/>
    </source>
</evidence>
<keyword evidence="2 5" id="KW-0812">Transmembrane</keyword>
<evidence type="ECO:0000256" key="3">
    <source>
        <dbReference type="ARBA" id="ARBA00022989"/>
    </source>
</evidence>
<dbReference type="InterPro" id="IPR006694">
    <property type="entry name" value="Fatty_acid_hydroxylase"/>
</dbReference>
<name>A0A1M8A8N8_MALS4</name>
<evidence type="ECO:0000259" key="6">
    <source>
        <dbReference type="Pfam" id="PF04116"/>
    </source>
</evidence>
<dbReference type="OMA" id="ETWICYE"/>
<reference evidence="8" key="1">
    <citation type="journal article" date="2017" name="Nucleic Acids Res.">
        <title>Proteogenomics produces comprehensive and highly accurate protein-coding gene annotation in a complete genome assembly of Malassezia sympodialis.</title>
        <authorList>
            <person name="Zhu Y."/>
            <person name="Engstroem P.G."/>
            <person name="Tellgren-Roth C."/>
            <person name="Baudo C.D."/>
            <person name="Kennell J.C."/>
            <person name="Sun S."/>
            <person name="Billmyre R.B."/>
            <person name="Schroeder M.S."/>
            <person name="Andersson A."/>
            <person name="Holm T."/>
            <person name="Sigurgeirsson B."/>
            <person name="Wu G."/>
            <person name="Sankaranarayanan S.R."/>
            <person name="Siddharthan R."/>
            <person name="Sanyal K."/>
            <person name="Lundeberg J."/>
            <person name="Nystedt B."/>
            <person name="Boekhout T."/>
            <person name="Dawson T.L. Jr."/>
            <person name="Heitman J."/>
            <person name="Scheynius A."/>
            <person name="Lehtioe J."/>
        </authorList>
    </citation>
    <scope>NUCLEOTIDE SEQUENCE [LARGE SCALE GENOMIC DNA]</scope>
    <source>
        <strain evidence="8">ATCC 42132</strain>
    </source>
</reference>
<evidence type="ECO:0000313" key="7">
    <source>
        <dbReference type="EMBL" id="SHO78812.1"/>
    </source>
</evidence>
<dbReference type="EMBL" id="LT671825">
    <property type="protein sequence ID" value="SHO78812.1"/>
    <property type="molecule type" value="Genomic_DNA"/>
</dbReference>
<proteinExistence type="predicted"/>
<dbReference type="Pfam" id="PF04116">
    <property type="entry name" value="FA_hydroxylase"/>
    <property type="match status" value="1"/>
</dbReference>
<gene>
    <name evidence="7" type="ORF">MSYG_3160</name>
</gene>
<dbReference type="GO" id="GO:0016491">
    <property type="term" value="F:oxidoreductase activity"/>
    <property type="evidence" value="ECO:0007669"/>
    <property type="project" value="InterPro"/>
</dbReference>
<dbReference type="AlphaFoldDB" id="A0A1M8A8N8"/>
<dbReference type="Proteomes" id="UP000186303">
    <property type="component" value="Chromosome 5"/>
</dbReference>
<evidence type="ECO:0000256" key="2">
    <source>
        <dbReference type="ARBA" id="ARBA00022692"/>
    </source>
</evidence>